<organism evidence="1 2">
    <name type="scientific">Mucilaginibacter angelicae</name>
    <dbReference type="NCBI Taxonomy" id="869718"/>
    <lineage>
        <taxon>Bacteria</taxon>
        <taxon>Pseudomonadati</taxon>
        <taxon>Bacteroidota</taxon>
        <taxon>Sphingobacteriia</taxon>
        <taxon>Sphingobacteriales</taxon>
        <taxon>Sphingobacteriaceae</taxon>
        <taxon>Mucilaginibacter</taxon>
    </lineage>
</organism>
<reference evidence="1 2" key="1">
    <citation type="submission" date="2024-09" db="EMBL/GenBank/DDBJ databases">
        <authorList>
            <person name="Sun Q."/>
            <person name="Mori K."/>
        </authorList>
    </citation>
    <scope>NUCLEOTIDE SEQUENCE [LARGE SCALE GENOMIC DNA]</scope>
    <source>
        <strain evidence="1 2">NCAIM B.02415</strain>
    </source>
</reference>
<accession>A0ABV6L860</accession>
<gene>
    <name evidence="1" type="ORF">ACFFGT_15585</name>
</gene>
<proteinExistence type="predicted"/>
<dbReference type="EMBL" id="JBHLTS010000022">
    <property type="protein sequence ID" value="MFC0515641.1"/>
    <property type="molecule type" value="Genomic_DNA"/>
</dbReference>
<sequence>MVSIAEEDGSYIITMLYKDEEQLFVIKKSDIGTKLKWFGGKQRILTLTVFDKGNAVFKLYSGSKQEMTYELQKMEYVLK</sequence>
<comment type="caution">
    <text evidence="1">The sequence shown here is derived from an EMBL/GenBank/DDBJ whole genome shotgun (WGS) entry which is preliminary data.</text>
</comment>
<protein>
    <submittedName>
        <fullName evidence="1">Uncharacterized protein</fullName>
    </submittedName>
</protein>
<evidence type="ECO:0000313" key="1">
    <source>
        <dbReference type="EMBL" id="MFC0515641.1"/>
    </source>
</evidence>
<keyword evidence="2" id="KW-1185">Reference proteome</keyword>
<dbReference type="RefSeq" id="WP_377023458.1">
    <property type="nucleotide sequence ID" value="NZ_JBHLTS010000022.1"/>
</dbReference>
<dbReference type="Proteomes" id="UP001589828">
    <property type="component" value="Unassembled WGS sequence"/>
</dbReference>
<evidence type="ECO:0000313" key="2">
    <source>
        <dbReference type="Proteomes" id="UP001589828"/>
    </source>
</evidence>
<name>A0ABV6L860_9SPHI</name>